<keyword evidence="2" id="KW-0378">Hydrolase</keyword>
<proteinExistence type="inferred from homology"/>
<evidence type="ECO:0000256" key="5">
    <source>
        <dbReference type="ARBA" id="ARBA00049117"/>
    </source>
</evidence>
<accession>A0A3A1UQV7</accession>
<evidence type="ECO:0000313" key="9">
    <source>
        <dbReference type="Proteomes" id="UP000266482"/>
    </source>
</evidence>
<evidence type="ECO:0000313" key="8">
    <source>
        <dbReference type="EMBL" id="RIX50888.1"/>
    </source>
</evidence>
<sequence length="328" mass="36225">MKNNEPTPVHLLSGFLGSGKTTLLANMLSHFKSEGLKPAVIMNELGEVNLDGELVDREVPMAEMLSGCICCSIRGDLGVEIGALIEKHRPDVIVIESTGAANPLETIDGITDASMYQTIALRSVITVADGHELLERSKSGKGRTFKLMKEQIRCATMLVLNKSDKLDPESLVEAQQLLREMNGHAPILTTERCGVQDWSWLENGSAEALPVRTADKEHSAQHDHGHAGSHHSHEHVMVATYYMDKPVSSEAFEQLLRGLPDNIYRAKGILTFSDTSSGSRFLFQYAYRESDYIRIEPQGKVNDVAVFIGEHFSRERLDGEIARLLGKS</sequence>
<dbReference type="InterPro" id="IPR051316">
    <property type="entry name" value="Zinc-reg_GTPase_activator"/>
</dbReference>
<comment type="caution">
    <text evidence="8">The sequence shown here is derived from an EMBL/GenBank/DDBJ whole genome shotgun (WGS) entry which is preliminary data.</text>
</comment>
<dbReference type="EMBL" id="QXQA01000013">
    <property type="protein sequence ID" value="RIX50888.1"/>
    <property type="molecule type" value="Genomic_DNA"/>
</dbReference>
<dbReference type="SUPFAM" id="SSF90002">
    <property type="entry name" value="Hypothetical protein YjiA, C-terminal domain"/>
    <property type="match status" value="1"/>
</dbReference>
<dbReference type="Gene3D" id="3.40.50.300">
    <property type="entry name" value="P-loop containing nucleotide triphosphate hydrolases"/>
    <property type="match status" value="1"/>
</dbReference>
<dbReference type="Gene3D" id="3.30.1220.10">
    <property type="entry name" value="CobW-like, C-terminal domain"/>
    <property type="match status" value="1"/>
</dbReference>
<keyword evidence="9" id="KW-1185">Reference proteome</keyword>
<feature type="domain" description="CobW C-terminal" evidence="7">
    <location>
        <begin position="240"/>
        <end position="323"/>
    </location>
</feature>
<dbReference type="InterPro" id="IPR011629">
    <property type="entry name" value="CobW-like_C"/>
</dbReference>
<dbReference type="GO" id="GO:0000166">
    <property type="term" value="F:nucleotide binding"/>
    <property type="evidence" value="ECO:0007669"/>
    <property type="project" value="UniProtKB-KW"/>
</dbReference>
<feature type="domain" description="CobW/HypB/UreG nucleotide-binding" evidence="6">
    <location>
        <begin position="8"/>
        <end position="188"/>
    </location>
</feature>
<dbReference type="Pfam" id="PF02492">
    <property type="entry name" value="cobW"/>
    <property type="match status" value="1"/>
</dbReference>
<keyword evidence="3" id="KW-0143">Chaperone</keyword>
<dbReference type="InterPro" id="IPR027417">
    <property type="entry name" value="P-loop_NTPase"/>
</dbReference>
<evidence type="ECO:0000259" key="7">
    <source>
        <dbReference type="Pfam" id="PF07683"/>
    </source>
</evidence>
<dbReference type="Pfam" id="PF07683">
    <property type="entry name" value="CobW_C"/>
    <property type="match status" value="1"/>
</dbReference>
<dbReference type="GO" id="GO:0016787">
    <property type="term" value="F:hydrolase activity"/>
    <property type="evidence" value="ECO:0007669"/>
    <property type="project" value="UniProtKB-KW"/>
</dbReference>
<dbReference type="InterPro" id="IPR003495">
    <property type="entry name" value="CobW/HypB/UreG_nucleotide-bd"/>
</dbReference>
<evidence type="ECO:0000256" key="3">
    <source>
        <dbReference type="ARBA" id="ARBA00023186"/>
    </source>
</evidence>
<comment type="similarity">
    <text evidence="4">Belongs to the SIMIBI class G3E GTPase family. ZNG1 subfamily.</text>
</comment>
<dbReference type="AlphaFoldDB" id="A0A3A1UQV7"/>
<dbReference type="CDD" id="cd03112">
    <property type="entry name" value="CobW-like"/>
    <property type="match status" value="1"/>
</dbReference>
<comment type="catalytic activity">
    <reaction evidence="5">
        <text>GTP + H2O = GDP + phosphate + H(+)</text>
        <dbReference type="Rhea" id="RHEA:19669"/>
        <dbReference type="ChEBI" id="CHEBI:15377"/>
        <dbReference type="ChEBI" id="CHEBI:15378"/>
        <dbReference type="ChEBI" id="CHEBI:37565"/>
        <dbReference type="ChEBI" id="CHEBI:43474"/>
        <dbReference type="ChEBI" id="CHEBI:58189"/>
    </reaction>
    <physiologicalReaction direction="left-to-right" evidence="5">
        <dbReference type="Rhea" id="RHEA:19670"/>
    </physiologicalReaction>
</comment>
<name>A0A3A1UQV7_9BACL</name>
<dbReference type="OrthoDB" id="9808822at2"/>
<evidence type="ECO:0000259" key="6">
    <source>
        <dbReference type="Pfam" id="PF02492"/>
    </source>
</evidence>
<evidence type="ECO:0000256" key="1">
    <source>
        <dbReference type="ARBA" id="ARBA00022741"/>
    </source>
</evidence>
<organism evidence="8 9">
    <name type="scientific">Paenibacillus nanensis</name>
    <dbReference type="NCBI Taxonomy" id="393251"/>
    <lineage>
        <taxon>Bacteria</taxon>
        <taxon>Bacillati</taxon>
        <taxon>Bacillota</taxon>
        <taxon>Bacilli</taxon>
        <taxon>Bacillales</taxon>
        <taxon>Paenibacillaceae</taxon>
        <taxon>Paenibacillus</taxon>
    </lineage>
</organism>
<evidence type="ECO:0000256" key="4">
    <source>
        <dbReference type="ARBA" id="ARBA00034320"/>
    </source>
</evidence>
<keyword evidence="1" id="KW-0547">Nucleotide-binding</keyword>
<evidence type="ECO:0000256" key="2">
    <source>
        <dbReference type="ARBA" id="ARBA00022801"/>
    </source>
</evidence>
<dbReference type="SUPFAM" id="SSF52540">
    <property type="entry name" value="P-loop containing nucleoside triphosphate hydrolases"/>
    <property type="match status" value="1"/>
</dbReference>
<reference evidence="8 9" key="1">
    <citation type="submission" date="2018-09" db="EMBL/GenBank/DDBJ databases">
        <title>Paenibacillus aracenensis nov. sp. isolated from a cave in southern Spain.</title>
        <authorList>
            <person name="Jurado V."/>
            <person name="Gutierrez-Patricio S."/>
            <person name="Gonzalez-Pimentel J.L."/>
            <person name="Miller A.Z."/>
            <person name="Laiz L."/>
            <person name="Saiz-Jimenez C."/>
        </authorList>
    </citation>
    <scope>NUCLEOTIDE SEQUENCE [LARGE SCALE GENOMIC DNA]</scope>
    <source>
        <strain evidence="8 9">DSM 22867</strain>
    </source>
</reference>
<gene>
    <name evidence="8" type="ORF">D3P08_18980</name>
</gene>
<protein>
    <submittedName>
        <fullName evidence="8">GTP-binding protein</fullName>
    </submittedName>
</protein>
<dbReference type="Proteomes" id="UP000266482">
    <property type="component" value="Unassembled WGS sequence"/>
</dbReference>
<dbReference type="PANTHER" id="PTHR13748">
    <property type="entry name" value="COBW-RELATED"/>
    <property type="match status" value="1"/>
</dbReference>
<dbReference type="InterPro" id="IPR036627">
    <property type="entry name" value="CobW-likC_sf"/>
</dbReference>